<evidence type="ECO:0000256" key="1">
    <source>
        <dbReference type="RuleBase" id="RU363097"/>
    </source>
</evidence>
<dbReference type="InterPro" id="IPR026055">
    <property type="entry name" value="FAR"/>
</dbReference>
<dbReference type="AlphaFoldDB" id="A0A3D8RSD7"/>
<dbReference type="EC" id="1.2.1.84" evidence="1"/>
<keyword evidence="1" id="KW-0560">Oxidoreductase</keyword>
<dbReference type="GeneID" id="38117240"/>
<dbReference type="GO" id="GO:0035336">
    <property type="term" value="P:long-chain fatty-acyl-CoA metabolic process"/>
    <property type="evidence" value="ECO:0007669"/>
    <property type="project" value="TreeGrafter"/>
</dbReference>
<keyword evidence="1" id="KW-0521">NADP</keyword>
<dbReference type="GO" id="GO:0080019">
    <property type="term" value="F:alcohol-forming very long-chain fatty acyl-CoA reductase activity"/>
    <property type="evidence" value="ECO:0007669"/>
    <property type="project" value="InterPro"/>
</dbReference>
<reference evidence="4 5" key="1">
    <citation type="journal article" date="2018" name="IMA Fungus">
        <title>IMA Genome-F 9: Draft genome sequence of Annulohypoxylon stygium, Aspergillus mulundensis, Berkeleyomyces basicola (syn. Thielaviopsis basicola), Ceratocystis smalleyi, two Cercospora beticola strains, Coleophoma cylindrospora, Fusarium fracticaudum, Phialophora cf. hyalina, and Morchella septimelata.</title>
        <authorList>
            <person name="Wingfield B.D."/>
            <person name="Bills G.F."/>
            <person name="Dong Y."/>
            <person name="Huang W."/>
            <person name="Nel W.J."/>
            <person name="Swalarsk-Parry B.S."/>
            <person name="Vaghefi N."/>
            <person name="Wilken P.M."/>
            <person name="An Z."/>
            <person name="de Beer Z.W."/>
            <person name="De Vos L."/>
            <person name="Chen L."/>
            <person name="Duong T.A."/>
            <person name="Gao Y."/>
            <person name="Hammerbacher A."/>
            <person name="Kikkert J.R."/>
            <person name="Li Y."/>
            <person name="Li H."/>
            <person name="Li K."/>
            <person name="Li Q."/>
            <person name="Liu X."/>
            <person name="Ma X."/>
            <person name="Naidoo K."/>
            <person name="Pethybridge S.J."/>
            <person name="Sun J."/>
            <person name="Steenkamp E.T."/>
            <person name="van der Nest M.A."/>
            <person name="van Wyk S."/>
            <person name="Wingfield M.J."/>
            <person name="Xiong C."/>
            <person name="Yue Q."/>
            <person name="Zhang X."/>
        </authorList>
    </citation>
    <scope>NUCLEOTIDE SEQUENCE [LARGE SCALE GENOMIC DNA]</scope>
    <source>
        <strain evidence="4 5">DSM 5745</strain>
    </source>
</reference>
<dbReference type="Proteomes" id="UP000256690">
    <property type="component" value="Unassembled WGS sequence"/>
</dbReference>
<name>A0A3D8RSD7_9EURO</name>
<sequence length="395" mass="43870">MADDDYLRRFEDEVVFLTGATGSLGGCLLYKLALRLPTKKIYALCRGSVSDAVRKWESSMPQQIDDILDTGKVELITGDLSKPGLGLNPAVREKLRSEVTTVINTAANISLVEELEKSVRDNCQTATALFEMIADFPHVRLFIHFSSLAVNGFLPGGSIEERIYSPPDSPDANKEALGLPGADSSKLQKDDRYLWPYGQAKHLAERLLLRQSSSIPVLIIRPAAIGPAISEPFALYGPDKAIPMHTLLLCFSLTDLSRVGNTDRPFEEVPVDLVASSCLLHLAARTTGVVHCASQLYVRRTAAELMATARQCLSALEITELFRKPRPSTAIMWQSKYHLDNMDDAPEFHVTCERSEYQKQVTGPLALVPANHDPHAHMERRIRRMYRAMLDGNQE</sequence>
<proteinExistence type="inferred from homology"/>
<dbReference type="RefSeq" id="XP_026603190.1">
    <property type="nucleotide sequence ID" value="XM_026748886.1"/>
</dbReference>
<protein>
    <recommendedName>
        <fullName evidence="1">Fatty acyl-CoA reductase</fullName>
        <ecNumber evidence="1">1.2.1.84</ecNumber>
    </recommendedName>
</protein>
<gene>
    <name evidence="4" type="ORF">DSM5745_06870</name>
</gene>
<dbReference type="SUPFAM" id="SSF51735">
    <property type="entry name" value="NAD(P)-binding Rossmann-fold domains"/>
    <property type="match status" value="1"/>
</dbReference>
<dbReference type="PANTHER" id="PTHR11011">
    <property type="entry name" value="MALE STERILITY PROTEIN 2-RELATED"/>
    <property type="match status" value="1"/>
</dbReference>
<evidence type="ECO:0000313" key="5">
    <source>
        <dbReference type="Proteomes" id="UP000256690"/>
    </source>
</evidence>
<dbReference type="Pfam" id="PF07993">
    <property type="entry name" value="NAD_binding_4"/>
    <property type="match status" value="1"/>
</dbReference>
<dbReference type="PANTHER" id="PTHR11011:SF45">
    <property type="entry name" value="FATTY ACYL-COA REDUCTASE CG8306-RELATED"/>
    <property type="match status" value="1"/>
</dbReference>
<comment type="catalytic activity">
    <reaction evidence="1">
        <text>a long-chain fatty acyl-CoA + 2 NADPH + 2 H(+) = a long-chain primary fatty alcohol + 2 NADP(+) + CoA</text>
        <dbReference type="Rhea" id="RHEA:52716"/>
        <dbReference type="ChEBI" id="CHEBI:15378"/>
        <dbReference type="ChEBI" id="CHEBI:57287"/>
        <dbReference type="ChEBI" id="CHEBI:57783"/>
        <dbReference type="ChEBI" id="CHEBI:58349"/>
        <dbReference type="ChEBI" id="CHEBI:77396"/>
        <dbReference type="ChEBI" id="CHEBI:83139"/>
        <dbReference type="EC" id="1.2.1.84"/>
    </reaction>
</comment>
<keyword evidence="5" id="KW-1185">Reference proteome</keyword>
<comment type="function">
    <text evidence="1">Catalyzes the reduction of fatty acyl-CoA to fatty alcohols.</text>
</comment>
<dbReference type="OrthoDB" id="429813at2759"/>
<organism evidence="4 5">
    <name type="scientific">Aspergillus mulundensis</name>
    <dbReference type="NCBI Taxonomy" id="1810919"/>
    <lineage>
        <taxon>Eukaryota</taxon>
        <taxon>Fungi</taxon>
        <taxon>Dikarya</taxon>
        <taxon>Ascomycota</taxon>
        <taxon>Pezizomycotina</taxon>
        <taxon>Eurotiomycetes</taxon>
        <taxon>Eurotiomycetidae</taxon>
        <taxon>Eurotiales</taxon>
        <taxon>Aspergillaceae</taxon>
        <taxon>Aspergillus</taxon>
        <taxon>Aspergillus subgen. Nidulantes</taxon>
    </lineage>
</organism>
<dbReference type="EMBL" id="PVWQ01000007">
    <property type="protein sequence ID" value="RDW76878.1"/>
    <property type="molecule type" value="Genomic_DNA"/>
</dbReference>
<comment type="caution">
    <text evidence="4">The sequence shown here is derived from an EMBL/GenBank/DDBJ whole genome shotgun (WGS) entry which is preliminary data.</text>
</comment>
<comment type="similarity">
    <text evidence="1">Belongs to the fatty acyl-CoA reductase family.</text>
</comment>
<evidence type="ECO:0000256" key="2">
    <source>
        <dbReference type="SAM" id="MobiDB-lite"/>
    </source>
</evidence>
<dbReference type="InterPro" id="IPR036291">
    <property type="entry name" value="NAD(P)-bd_dom_sf"/>
</dbReference>
<dbReference type="GO" id="GO:0102965">
    <property type="term" value="F:alcohol-forming long-chain fatty acyl-CoA reductase activity"/>
    <property type="evidence" value="ECO:0007669"/>
    <property type="project" value="UniProtKB-EC"/>
</dbReference>
<keyword evidence="1" id="KW-0444">Lipid biosynthesis</keyword>
<dbReference type="STRING" id="1810919.A0A3D8RSD7"/>
<evidence type="ECO:0000259" key="3">
    <source>
        <dbReference type="Pfam" id="PF07993"/>
    </source>
</evidence>
<dbReference type="GO" id="GO:0005777">
    <property type="term" value="C:peroxisome"/>
    <property type="evidence" value="ECO:0007669"/>
    <property type="project" value="TreeGrafter"/>
</dbReference>
<keyword evidence="1" id="KW-0443">Lipid metabolism</keyword>
<dbReference type="Gene3D" id="3.40.50.720">
    <property type="entry name" value="NAD(P)-binding Rossmann-like Domain"/>
    <property type="match status" value="1"/>
</dbReference>
<feature type="domain" description="Thioester reductase (TE)" evidence="3">
    <location>
        <begin position="17"/>
        <end position="276"/>
    </location>
</feature>
<accession>A0A3D8RSD7</accession>
<feature type="region of interest" description="Disordered" evidence="2">
    <location>
        <begin position="164"/>
        <end position="185"/>
    </location>
</feature>
<evidence type="ECO:0000313" key="4">
    <source>
        <dbReference type="EMBL" id="RDW76878.1"/>
    </source>
</evidence>
<dbReference type="InterPro" id="IPR013120">
    <property type="entry name" value="FAR_NAD-bd"/>
</dbReference>